<reference evidence="2 3" key="1">
    <citation type="submission" date="2024-02" db="EMBL/GenBank/DDBJ databases">
        <title>High-quality chromosome-scale genome assembly of Pensacola bahiagrass (Paspalum notatum Flugge var. saurae).</title>
        <authorList>
            <person name="Vega J.M."/>
            <person name="Podio M."/>
            <person name="Orjuela J."/>
            <person name="Siena L.A."/>
            <person name="Pessino S.C."/>
            <person name="Combes M.C."/>
            <person name="Mariac C."/>
            <person name="Albertini E."/>
            <person name="Pupilli F."/>
            <person name="Ortiz J.P.A."/>
            <person name="Leblanc O."/>
        </authorList>
    </citation>
    <scope>NUCLEOTIDE SEQUENCE [LARGE SCALE GENOMIC DNA]</scope>
    <source>
        <strain evidence="2">R1</strain>
        <tissue evidence="2">Leaf</tissue>
    </source>
</reference>
<dbReference type="Gene3D" id="3.10.10.10">
    <property type="entry name" value="HIV Type 1 Reverse Transcriptase, subunit A, domain 1"/>
    <property type="match status" value="1"/>
</dbReference>
<gene>
    <name evidence="2" type="ORF">U9M48_035919</name>
</gene>
<accession>A0AAQ3UCI6</accession>
<dbReference type="Pfam" id="PF17919">
    <property type="entry name" value="RT_RNaseH_2"/>
    <property type="match status" value="1"/>
</dbReference>
<dbReference type="SUPFAM" id="SSF56672">
    <property type="entry name" value="DNA/RNA polymerases"/>
    <property type="match status" value="1"/>
</dbReference>
<dbReference type="Gene3D" id="3.30.70.270">
    <property type="match status" value="1"/>
</dbReference>
<keyword evidence="3" id="KW-1185">Reference proteome</keyword>
<dbReference type="PANTHER" id="PTHR33064:SF37">
    <property type="entry name" value="RIBONUCLEASE H"/>
    <property type="match status" value="1"/>
</dbReference>
<dbReference type="InterPro" id="IPR041577">
    <property type="entry name" value="RT_RNaseH_2"/>
</dbReference>
<evidence type="ECO:0000259" key="1">
    <source>
        <dbReference type="Pfam" id="PF17919"/>
    </source>
</evidence>
<sequence length="296" mass="32707">MTMSRRAACAGRRAPRLGPRHIDFYALPLNSYDMILGVHWLRMLGPIQWDFSQHTMCFVRRGKQIKWTGLDTSAALSAACSLSMHSDPHMAVLREEFAGVIRPSSSAFSSSALMIKKKDGSWRFCVNYRALDSKTVKDKFSIPVVENSLMNSGARLSSPSSTCVQGITNCLKKSKCEFGLMAVAYLGHAISKHGVAMDGQKVQAVLDWPRPTLVRALRGFLGLVGYYRLFINNYGTMAALLTALLKRDNFHWSDAATSAFTALQQAITTVPVLRLPDFNLDFMVECDESGSASLLP</sequence>
<dbReference type="Proteomes" id="UP001341281">
    <property type="component" value="Chromosome 08"/>
</dbReference>
<dbReference type="InterPro" id="IPR043502">
    <property type="entry name" value="DNA/RNA_pol_sf"/>
</dbReference>
<proteinExistence type="predicted"/>
<dbReference type="InterPro" id="IPR043128">
    <property type="entry name" value="Rev_trsase/Diguanyl_cyclase"/>
</dbReference>
<evidence type="ECO:0000313" key="3">
    <source>
        <dbReference type="Proteomes" id="UP001341281"/>
    </source>
</evidence>
<dbReference type="PANTHER" id="PTHR33064">
    <property type="entry name" value="POL PROTEIN"/>
    <property type="match status" value="1"/>
</dbReference>
<feature type="domain" description="Reverse transcriptase/retrotransposon-derived protein RNase H-like" evidence="1">
    <location>
        <begin position="252"/>
        <end position="292"/>
    </location>
</feature>
<dbReference type="AlphaFoldDB" id="A0AAQ3UCI6"/>
<name>A0AAQ3UCI6_PASNO</name>
<dbReference type="InterPro" id="IPR051320">
    <property type="entry name" value="Viral_Replic_Matur_Polypro"/>
</dbReference>
<protein>
    <recommendedName>
        <fullName evidence="1">Reverse transcriptase/retrotransposon-derived protein RNase H-like domain-containing protein</fullName>
    </recommendedName>
</protein>
<evidence type="ECO:0000313" key="2">
    <source>
        <dbReference type="EMBL" id="WVZ89535.1"/>
    </source>
</evidence>
<dbReference type="FunFam" id="3.30.70.270:FF:000020">
    <property type="entry name" value="Transposon Tf2-6 polyprotein-like Protein"/>
    <property type="match status" value="1"/>
</dbReference>
<organism evidence="2 3">
    <name type="scientific">Paspalum notatum var. saurae</name>
    <dbReference type="NCBI Taxonomy" id="547442"/>
    <lineage>
        <taxon>Eukaryota</taxon>
        <taxon>Viridiplantae</taxon>
        <taxon>Streptophyta</taxon>
        <taxon>Embryophyta</taxon>
        <taxon>Tracheophyta</taxon>
        <taxon>Spermatophyta</taxon>
        <taxon>Magnoliopsida</taxon>
        <taxon>Liliopsida</taxon>
        <taxon>Poales</taxon>
        <taxon>Poaceae</taxon>
        <taxon>PACMAD clade</taxon>
        <taxon>Panicoideae</taxon>
        <taxon>Andropogonodae</taxon>
        <taxon>Paspaleae</taxon>
        <taxon>Paspalinae</taxon>
        <taxon>Paspalum</taxon>
    </lineage>
</organism>
<dbReference type="EMBL" id="CP144752">
    <property type="protein sequence ID" value="WVZ89535.1"/>
    <property type="molecule type" value="Genomic_DNA"/>
</dbReference>